<protein>
    <submittedName>
        <fullName evidence="1">Unannotated protein</fullName>
    </submittedName>
</protein>
<dbReference type="EMBL" id="CAFBOM010000148">
    <property type="protein sequence ID" value="CAB4989701.1"/>
    <property type="molecule type" value="Genomic_DNA"/>
</dbReference>
<gene>
    <name evidence="1" type="ORF">UFOPK3957_00943</name>
</gene>
<proteinExistence type="predicted"/>
<name>A0A6J7N8G0_9ZZZZ</name>
<organism evidence="1">
    <name type="scientific">freshwater metagenome</name>
    <dbReference type="NCBI Taxonomy" id="449393"/>
    <lineage>
        <taxon>unclassified sequences</taxon>
        <taxon>metagenomes</taxon>
        <taxon>ecological metagenomes</taxon>
    </lineage>
</organism>
<accession>A0A6J7N8G0</accession>
<evidence type="ECO:0000313" key="1">
    <source>
        <dbReference type="EMBL" id="CAB4989701.1"/>
    </source>
</evidence>
<reference evidence="1" key="1">
    <citation type="submission" date="2020-05" db="EMBL/GenBank/DDBJ databases">
        <authorList>
            <person name="Chiriac C."/>
            <person name="Salcher M."/>
            <person name="Ghai R."/>
            <person name="Kavagutti S V."/>
        </authorList>
    </citation>
    <scope>NUCLEOTIDE SEQUENCE</scope>
</reference>
<dbReference type="AlphaFoldDB" id="A0A6J7N8G0"/>
<sequence>MTEALDVASLEVTGANRGIHFINVRFDPAEIVASIAVEVLDAESELRRPEGEIWITIIEAGAVHDGSFLVKTGDVLVWEGDDPLTVTLRLADDAIAQIAVVKIGRRDGSTLRWVP</sequence>